<sequence length="156" mass="18025">MTPTLRLSFAAKRYLRGHRVGWIDNQDSGAQESFHMASRLAVLLERNLGSYFKFAFHGIGARKLPISRKNRSRATHLKIICAIKNFMDHISWEKDPKPQRTVFYDIISDDDMYAEYRWSECSKDAFDIDSDTSDAPIDPKWLAKLIKKGRSSGLLR</sequence>
<dbReference type="EMBL" id="JBANRG010000022">
    <property type="protein sequence ID" value="KAK7455795.1"/>
    <property type="molecule type" value="Genomic_DNA"/>
</dbReference>
<protein>
    <submittedName>
        <fullName evidence="1">Uncharacterized protein</fullName>
    </submittedName>
</protein>
<organism evidence="1 2">
    <name type="scientific">Marasmiellus scandens</name>
    <dbReference type="NCBI Taxonomy" id="2682957"/>
    <lineage>
        <taxon>Eukaryota</taxon>
        <taxon>Fungi</taxon>
        <taxon>Dikarya</taxon>
        <taxon>Basidiomycota</taxon>
        <taxon>Agaricomycotina</taxon>
        <taxon>Agaricomycetes</taxon>
        <taxon>Agaricomycetidae</taxon>
        <taxon>Agaricales</taxon>
        <taxon>Marasmiineae</taxon>
        <taxon>Omphalotaceae</taxon>
        <taxon>Marasmiellus</taxon>
    </lineage>
</organism>
<name>A0ABR1JB51_9AGAR</name>
<evidence type="ECO:0000313" key="1">
    <source>
        <dbReference type="EMBL" id="KAK7455795.1"/>
    </source>
</evidence>
<reference evidence="1 2" key="1">
    <citation type="submission" date="2024-01" db="EMBL/GenBank/DDBJ databases">
        <title>A draft genome for the cacao thread blight pathogen Marasmiellus scandens.</title>
        <authorList>
            <person name="Baruah I.K."/>
            <person name="Leung J."/>
            <person name="Bukari Y."/>
            <person name="Amoako-Attah I."/>
            <person name="Meinhardt L.W."/>
            <person name="Bailey B.A."/>
            <person name="Cohen S.P."/>
        </authorList>
    </citation>
    <scope>NUCLEOTIDE SEQUENCE [LARGE SCALE GENOMIC DNA]</scope>
    <source>
        <strain evidence="1 2">GH-19</strain>
    </source>
</reference>
<keyword evidence="2" id="KW-1185">Reference proteome</keyword>
<comment type="caution">
    <text evidence="1">The sequence shown here is derived from an EMBL/GenBank/DDBJ whole genome shotgun (WGS) entry which is preliminary data.</text>
</comment>
<evidence type="ECO:0000313" key="2">
    <source>
        <dbReference type="Proteomes" id="UP001498398"/>
    </source>
</evidence>
<dbReference type="Proteomes" id="UP001498398">
    <property type="component" value="Unassembled WGS sequence"/>
</dbReference>
<gene>
    <name evidence="1" type="ORF">VKT23_010827</name>
</gene>
<accession>A0ABR1JB51</accession>
<proteinExistence type="predicted"/>